<dbReference type="AlphaFoldDB" id="G0NVL9"/>
<protein>
    <submittedName>
        <fullName evidence="3">Uncharacterized protein</fullName>
    </submittedName>
</protein>
<evidence type="ECO:0000256" key="1">
    <source>
        <dbReference type="SAM" id="MobiDB-lite"/>
    </source>
</evidence>
<name>G0NVL9_CAEBE</name>
<feature type="transmembrane region" description="Helical" evidence="2">
    <location>
        <begin position="43"/>
        <end position="69"/>
    </location>
</feature>
<keyword evidence="2" id="KW-0472">Membrane</keyword>
<keyword evidence="2" id="KW-1133">Transmembrane helix</keyword>
<gene>
    <name evidence="3" type="ORF">CAEBREN_19662</name>
</gene>
<dbReference type="HOGENOM" id="CLU_1807897_0_0_1"/>
<sequence length="143" mass="15723">MSYTTDAMCRYCPPSSVCGRESDGQLYCYLTLPLKQFLPMAPFARFLVTIVTIICIIGVVVGSLAGWIYKYPDGILAQKWSILHRLFSTKKVAGSDDAEPAPKKKAPAAAPSNGEAKSNGDEIEQEKKEQKDEDTDEKVVMTV</sequence>
<evidence type="ECO:0000256" key="2">
    <source>
        <dbReference type="SAM" id="Phobius"/>
    </source>
</evidence>
<feature type="region of interest" description="Disordered" evidence="1">
    <location>
        <begin position="92"/>
        <end position="143"/>
    </location>
</feature>
<evidence type="ECO:0000313" key="4">
    <source>
        <dbReference type="Proteomes" id="UP000008068"/>
    </source>
</evidence>
<accession>G0NVL9</accession>
<keyword evidence="2" id="KW-0812">Transmembrane</keyword>
<dbReference type="EMBL" id="GL379957">
    <property type="protein sequence ID" value="EGT38441.1"/>
    <property type="molecule type" value="Genomic_DNA"/>
</dbReference>
<reference evidence="4" key="1">
    <citation type="submission" date="2011-07" db="EMBL/GenBank/DDBJ databases">
        <authorList>
            <consortium name="Caenorhabditis brenneri Sequencing and Analysis Consortium"/>
            <person name="Wilson R.K."/>
        </authorList>
    </citation>
    <scope>NUCLEOTIDE SEQUENCE [LARGE SCALE GENOMIC DNA]</scope>
    <source>
        <strain evidence="4">PB2801</strain>
    </source>
</reference>
<evidence type="ECO:0000313" key="3">
    <source>
        <dbReference type="EMBL" id="EGT38441.1"/>
    </source>
</evidence>
<proteinExistence type="predicted"/>
<keyword evidence="4" id="KW-1185">Reference proteome</keyword>
<dbReference type="Proteomes" id="UP000008068">
    <property type="component" value="Unassembled WGS sequence"/>
</dbReference>
<dbReference type="InParanoid" id="G0NVL9"/>
<organism evidence="4">
    <name type="scientific">Caenorhabditis brenneri</name>
    <name type="common">Nematode worm</name>
    <dbReference type="NCBI Taxonomy" id="135651"/>
    <lineage>
        <taxon>Eukaryota</taxon>
        <taxon>Metazoa</taxon>
        <taxon>Ecdysozoa</taxon>
        <taxon>Nematoda</taxon>
        <taxon>Chromadorea</taxon>
        <taxon>Rhabditida</taxon>
        <taxon>Rhabditina</taxon>
        <taxon>Rhabditomorpha</taxon>
        <taxon>Rhabditoidea</taxon>
        <taxon>Rhabditidae</taxon>
        <taxon>Peloderinae</taxon>
        <taxon>Caenorhabditis</taxon>
    </lineage>
</organism>